<proteinExistence type="predicted"/>
<dbReference type="AlphaFoldDB" id="A0A2I0AAU0"/>
<dbReference type="InterPro" id="IPR011009">
    <property type="entry name" value="Kinase-like_dom_sf"/>
</dbReference>
<evidence type="ECO:0000313" key="13">
    <source>
        <dbReference type="EMBL" id="PKA52669.1"/>
    </source>
</evidence>
<keyword evidence="14" id="KW-1185">Reference proteome</keyword>
<evidence type="ECO:0000256" key="1">
    <source>
        <dbReference type="ARBA" id="ARBA00004162"/>
    </source>
</evidence>
<dbReference type="GO" id="GO:0004672">
    <property type="term" value="F:protein kinase activity"/>
    <property type="evidence" value="ECO:0007669"/>
    <property type="project" value="InterPro"/>
</dbReference>
<evidence type="ECO:0000256" key="6">
    <source>
        <dbReference type="ARBA" id="ARBA00022989"/>
    </source>
</evidence>
<keyword evidence="4 11" id="KW-0732">Signal</keyword>
<feature type="domain" description="Protein kinase" evidence="12">
    <location>
        <begin position="367"/>
        <end position="626"/>
    </location>
</feature>
<dbReference type="InterPro" id="IPR017441">
    <property type="entry name" value="Protein_kinase_ATP_BS"/>
</dbReference>
<evidence type="ECO:0000256" key="2">
    <source>
        <dbReference type="ARBA" id="ARBA00022614"/>
    </source>
</evidence>
<keyword evidence="13" id="KW-0675">Receptor</keyword>
<evidence type="ECO:0000256" key="9">
    <source>
        <dbReference type="SAM" id="MobiDB-lite"/>
    </source>
</evidence>
<dbReference type="STRING" id="1088818.A0A2I0AAU0"/>
<name>A0A2I0AAU0_9ASPA</name>
<dbReference type="InterPro" id="IPR046959">
    <property type="entry name" value="PRK1-6/SRF4-like"/>
</dbReference>
<evidence type="ECO:0000256" key="11">
    <source>
        <dbReference type="SAM" id="SignalP"/>
    </source>
</evidence>
<dbReference type="OrthoDB" id="69842at2759"/>
<keyword evidence="7 10" id="KW-0472">Membrane</keyword>
<feature type="binding site" evidence="8">
    <location>
        <position position="395"/>
    </location>
    <ligand>
        <name>ATP</name>
        <dbReference type="ChEBI" id="CHEBI:30616"/>
    </ligand>
</feature>
<dbReference type="Pfam" id="PF07714">
    <property type="entry name" value="PK_Tyr_Ser-Thr"/>
    <property type="match status" value="1"/>
</dbReference>
<dbReference type="PANTHER" id="PTHR48007">
    <property type="entry name" value="LEUCINE-RICH REPEAT RECEPTOR-LIKE PROTEIN KINASE PXC1"/>
    <property type="match status" value="1"/>
</dbReference>
<keyword evidence="13" id="KW-0808">Transferase</keyword>
<keyword evidence="2" id="KW-0433">Leucine-rich repeat</keyword>
<dbReference type="SUPFAM" id="SSF56112">
    <property type="entry name" value="Protein kinase-like (PK-like)"/>
    <property type="match status" value="1"/>
</dbReference>
<dbReference type="GO" id="GO:0005524">
    <property type="term" value="F:ATP binding"/>
    <property type="evidence" value="ECO:0007669"/>
    <property type="project" value="UniProtKB-UniRule"/>
</dbReference>
<feature type="transmembrane region" description="Helical" evidence="10">
    <location>
        <begin position="275"/>
        <end position="297"/>
    </location>
</feature>
<evidence type="ECO:0000256" key="3">
    <source>
        <dbReference type="ARBA" id="ARBA00022692"/>
    </source>
</evidence>
<protein>
    <submittedName>
        <fullName evidence="13">Putative leucine-rich repeat receptor-like protein kinase</fullName>
    </submittedName>
</protein>
<dbReference type="InterPro" id="IPR032675">
    <property type="entry name" value="LRR_dom_sf"/>
</dbReference>
<keyword evidence="6 10" id="KW-1133">Transmembrane helix</keyword>
<evidence type="ECO:0000256" key="7">
    <source>
        <dbReference type="ARBA" id="ARBA00023136"/>
    </source>
</evidence>
<evidence type="ECO:0000313" key="14">
    <source>
        <dbReference type="Proteomes" id="UP000236161"/>
    </source>
</evidence>
<evidence type="ECO:0000259" key="12">
    <source>
        <dbReference type="PROSITE" id="PS50011"/>
    </source>
</evidence>
<sequence>MEKAATSLLAIPIFFLLLSTVNSALDDNVKLSLMAFLQKLARSNPTIDLDLNWTAAGDPCHGHWRGVSCDSRSTELRSVVLESLSLDGSIDPTYLSLLCQQSSSLSVISLKNNALAGNLPPAIDDCSQLTHLYLGSNDLSGQLPSSLSRLRNLKRLDVSQNSFSGEVPPELSRISGLITFLAENNRFNGTIPEFELDNFSQFNVSFNQFSGPLPLHSEKFTVSSFSGNPGLCGKPLPVTCPSPQPPPPPPPLLLPPPPSPPPQTQSKISGTNKTILVSGYVLFGLAVLLFVAHRILWRKKKSEKGGPASKEEAEKKVTNSGSKPFSRERSEYSISSSTSSSAAAAAASLTVLRREVGRELSFEELLRAPAELLGKGRYGSLYKVVVSGGAELAVKRIKDWTVSGEEFQRRMMKMDQRRHPNVLPVTAFYCSKQEKLVVYEFQRNGSLFNLLHDNKAGRPMEWPSRLNVAAGVSAGLAFMHRSLSGGVGAGHGNLKSSNVLFSRSMEPLISEYGLTALPTHRVDPAGSGAGSGDSFSPEADVYAFGVLLLELLTGKPSHGFDLAQWVNSVVREEWTVEVFDRTLLAGGGEVAEEVMVRLLQLALRCLNGSPEGRPAMAEVAEGIAGMKGEEDERPAASAA</sequence>
<dbReference type="FunFam" id="3.80.10.10:FF:000400">
    <property type="entry name" value="Nuclear pore complex protein NUP107"/>
    <property type="match status" value="1"/>
</dbReference>
<keyword evidence="8" id="KW-0067">ATP-binding</keyword>
<feature type="region of interest" description="Disordered" evidence="9">
    <location>
        <begin position="236"/>
        <end position="269"/>
    </location>
</feature>
<organism evidence="13 14">
    <name type="scientific">Apostasia shenzhenica</name>
    <dbReference type="NCBI Taxonomy" id="1088818"/>
    <lineage>
        <taxon>Eukaryota</taxon>
        <taxon>Viridiplantae</taxon>
        <taxon>Streptophyta</taxon>
        <taxon>Embryophyta</taxon>
        <taxon>Tracheophyta</taxon>
        <taxon>Spermatophyta</taxon>
        <taxon>Magnoliopsida</taxon>
        <taxon>Liliopsida</taxon>
        <taxon>Asparagales</taxon>
        <taxon>Orchidaceae</taxon>
        <taxon>Apostasioideae</taxon>
        <taxon>Apostasia</taxon>
    </lineage>
</organism>
<dbReference type="SUPFAM" id="SSF52058">
    <property type="entry name" value="L domain-like"/>
    <property type="match status" value="1"/>
</dbReference>
<feature type="chain" id="PRO_5014142887" evidence="11">
    <location>
        <begin position="24"/>
        <end position="639"/>
    </location>
</feature>
<dbReference type="Pfam" id="PF00560">
    <property type="entry name" value="LRR_1"/>
    <property type="match status" value="2"/>
</dbReference>
<dbReference type="PROSITE" id="PS50011">
    <property type="entry name" value="PROTEIN_KINASE_DOM"/>
    <property type="match status" value="1"/>
</dbReference>
<accession>A0A2I0AAU0</accession>
<dbReference type="GO" id="GO:0005886">
    <property type="term" value="C:plasma membrane"/>
    <property type="evidence" value="ECO:0007669"/>
    <property type="project" value="UniProtKB-SubCell"/>
</dbReference>
<dbReference type="Gene3D" id="3.30.200.20">
    <property type="entry name" value="Phosphorylase Kinase, domain 1"/>
    <property type="match status" value="1"/>
</dbReference>
<dbReference type="EMBL" id="KZ452001">
    <property type="protein sequence ID" value="PKA52669.1"/>
    <property type="molecule type" value="Genomic_DNA"/>
</dbReference>
<feature type="signal peptide" evidence="11">
    <location>
        <begin position="1"/>
        <end position="23"/>
    </location>
</feature>
<dbReference type="Proteomes" id="UP000236161">
    <property type="component" value="Unassembled WGS sequence"/>
</dbReference>
<evidence type="ECO:0000256" key="10">
    <source>
        <dbReference type="SAM" id="Phobius"/>
    </source>
</evidence>
<dbReference type="Gene3D" id="1.10.510.10">
    <property type="entry name" value="Transferase(Phosphotransferase) domain 1"/>
    <property type="match status" value="1"/>
</dbReference>
<evidence type="ECO:0000256" key="8">
    <source>
        <dbReference type="PROSITE-ProRule" id="PRU10141"/>
    </source>
</evidence>
<keyword evidence="13" id="KW-0418">Kinase</keyword>
<comment type="subcellular location">
    <subcellularLocation>
        <location evidence="1">Cell membrane</location>
        <topology evidence="1">Single-pass membrane protein</topology>
    </subcellularLocation>
</comment>
<dbReference type="InterPro" id="IPR001245">
    <property type="entry name" value="Ser-Thr/Tyr_kinase_cat_dom"/>
</dbReference>
<dbReference type="PANTHER" id="PTHR48007:SF79">
    <property type="entry name" value="(WILD MALAYSIAN BANANA) HYPOTHETICAL PROTEIN"/>
    <property type="match status" value="1"/>
</dbReference>
<keyword evidence="3 10" id="KW-0812">Transmembrane</keyword>
<evidence type="ECO:0000256" key="4">
    <source>
        <dbReference type="ARBA" id="ARBA00022729"/>
    </source>
</evidence>
<dbReference type="InterPro" id="IPR001611">
    <property type="entry name" value="Leu-rich_rpt"/>
</dbReference>
<feature type="compositionally biased region" description="Pro residues" evidence="9">
    <location>
        <begin position="238"/>
        <end position="263"/>
    </location>
</feature>
<dbReference type="Gene3D" id="3.80.10.10">
    <property type="entry name" value="Ribonuclease Inhibitor"/>
    <property type="match status" value="2"/>
</dbReference>
<reference evidence="13 14" key="1">
    <citation type="journal article" date="2017" name="Nature">
        <title>The Apostasia genome and the evolution of orchids.</title>
        <authorList>
            <person name="Zhang G.Q."/>
            <person name="Liu K.W."/>
            <person name="Li Z."/>
            <person name="Lohaus R."/>
            <person name="Hsiao Y.Y."/>
            <person name="Niu S.C."/>
            <person name="Wang J.Y."/>
            <person name="Lin Y.C."/>
            <person name="Xu Q."/>
            <person name="Chen L.J."/>
            <person name="Yoshida K."/>
            <person name="Fujiwara S."/>
            <person name="Wang Z.W."/>
            <person name="Zhang Y.Q."/>
            <person name="Mitsuda N."/>
            <person name="Wang M."/>
            <person name="Liu G.H."/>
            <person name="Pecoraro L."/>
            <person name="Huang H.X."/>
            <person name="Xiao X.J."/>
            <person name="Lin M."/>
            <person name="Wu X.Y."/>
            <person name="Wu W.L."/>
            <person name="Chen Y.Y."/>
            <person name="Chang S.B."/>
            <person name="Sakamoto S."/>
            <person name="Ohme-Takagi M."/>
            <person name="Yagi M."/>
            <person name="Zeng S.J."/>
            <person name="Shen C.Y."/>
            <person name="Yeh C.M."/>
            <person name="Luo Y.B."/>
            <person name="Tsai W.C."/>
            <person name="Van de Peer Y."/>
            <person name="Liu Z.J."/>
        </authorList>
    </citation>
    <scope>NUCLEOTIDE SEQUENCE [LARGE SCALE GENOMIC DNA]</scope>
    <source>
        <strain evidence="14">cv. Shenzhen</strain>
        <tissue evidence="13">Stem</tissue>
    </source>
</reference>
<keyword evidence="8" id="KW-0547">Nucleotide-binding</keyword>
<feature type="region of interest" description="Disordered" evidence="9">
    <location>
        <begin position="301"/>
        <end position="337"/>
    </location>
</feature>
<evidence type="ECO:0000256" key="5">
    <source>
        <dbReference type="ARBA" id="ARBA00022737"/>
    </source>
</evidence>
<gene>
    <name evidence="13" type="ORF">AXF42_Ash001650</name>
</gene>
<dbReference type="PROSITE" id="PS00107">
    <property type="entry name" value="PROTEIN_KINASE_ATP"/>
    <property type="match status" value="1"/>
</dbReference>
<dbReference type="InterPro" id="IPR000719">
    <property type="entry name" value="Prot_kinase_dom"/>
</dbReference>
<keyword evidence="5" id="KW-0677">Repeat</keyword>